<feature type="region of interest" description="Disordered" evidence="1">
    <location>
        <begin position="92"/>
        <end position="137"/>
    </location>
</feature>
<feature type="compositionally biased region" description="Polar residues" evidence="1">
    <location>
        <begin position="118"/>
        <end position="137"/>
    </location>
</feature>
<reference evidence="2 3" key="1">
    <citation type="submission" date="2023-09" db="EMBL/GenBank/DDBJ databases">
        <title>Multi-omics analysis of a traditional fermented food reveals byproduct-associated fungal strains for waste-to-food upcycling.</title>
        <authorList>
            <consortium name="Lawrence Berkeley National Laboratory"/>
            <person name="Rekdal V.M."/>
            <person name="Villalobos-Escobedo J.M."/>
            <person name="Rodriguez-Valeron N."/>
            <person name="Garcia M.O."/>
            <person name="Vasquez D.P."/>
            <person name="Damayanti I."/>
            <person name="Sorensen P.M."/>
            <person name="Baidoo E.E."/>
            <person name="De Carvalho A.C."/>
            <person name="Riley R."/>
            <person name="Lipzen A."/>
            <person name="He G."/>
            <person name="Yan M."/>
            <person name="Haridas S."/>
            <person name="Daum C."/>
            <person name="Yoshinaga Y."/>
            <person name="Ng V."/>
            <person name="Grigoriev I.V."/>
            <person name="Munk R."/>
            <person name="Nuraida L."/>
            <person name="Wijaya C.H."/>
            <person name="Morales P.-C."/>
            <person name="Keasling J.D."/>
        </authorList>
    </citation>
    <scope>NUCLEOTIDE SEQUENCE [LARGE SCALE GENOMIC DNA]</scope>
    <source>
        <strain evidence="2 3">FGSC 2613</strain>
    </source>
</reference>
<sequence length="137" mass="15285">MSPADPGSKGQLCPVSCCAGKLTQRRPAECRAPPKLQARNRKDPLSPPRCTEHRDPFPTRDGRESTVMDCLELPKWSTWNERGLRPPRLVPAIRTKSDPLQASHLSPGRLPVGRMESNELQRNSSETPVNSRNRGPE</sequence>
<feature type="compositionally biased region" description="Basic and acidic residues" evidence="1">
    <location>
        <begin position="40"/>
        <end position="66"/>
    </location>
</feature>
<proteinExistence type="predicted"/>
<organism evidence="2 3">
    <name type="scientific">Neurospora intermedia</name>
    <dbReference type="NCBI Taxonomy" id="5142"/>
    <lineage>
        <taxon>Eukaryota</taxon>
        <taxon>Fungi</taxon>
        <taxon>Dikarya</taxon>
        <taxon>Ascomycota</taxon>
        <taxon>Pezizomycotina</taxon>
        <taxon>Sordariomycetes</taxon>
        <taxon>Sordariomycetidae</taxon>
        <taxon>Sordariales</taxon>
        <taxon>Sordariaceae</taxon>
        <taxon>Neurospora</taxon>
    </lineage>
</organism>
<feature type="region of interest" description="Disordered" evidence="1">
    <location>
        <begin position="24"/>
        <end position="66"/>
    </location>
</feature>
<evidence type="ECO:0000313" key="3">
    <source>
        <dbReference type="Proteomes" id="UP001451303"/>
    </source>
</evidence>
<dbReference type="Proteomes" id="UP001451303">
    <property type="component" value="Unassembled WGS sequence"/>
</dbReference>
<evidence type="ECO:0000256" key="1">
    <source>
        <dbReference type="SAM" id="MobiDB-lite"/>
    </source>
</evidence>
<keyword evidence="3" id="KW-1185">Reference proteome</keyword>
<accession>A0ABR3CZA5</accession>
<dbReference type="EMBL" id="JAVLET010000015">
    <property type="protein sequence ID" value="KAL0465759.1"/>
    <property type="molecule type" value="Genomic_DNA"/>
</dbReference>
<name>A0ABR3CZA5_NEUIN</name>
<gene>
    <name evidence="2" type="ORF">QR685DRAFT_600982</name>
</gene>
<comment type="caution">
    <text evidence="2">The sequence shown here is derived from an EMBL/GenBank/DDBJ whole genome shotgun (WGS) entry which is preliminary data.</text>
</comment>
<protein>
    <submittedName>
        <fullName evidence="2">Uncharacterized protein</fullName>
    </submittedName>
</protein>
<evidence type="ECO:0000313" key="2">
    <source>
        <dbReference type="EMBL" id="KAL0465759.1"/>
    </source>
</evidence>